<dbReference type="KEGG" id="pns:A9D12_00530"/>
<name>A0A192D0K9_9SPHN</name>
<dbReference type="InterPro" id="IPR041492">
    <property type="entry name" value="HAD_2"/>
</dbReference>
<evidence type="ECO:0000256" key="1">
    <source>
        <dbReference type="ARBA" id="ARBA00000830"/>
    </source>
</evidence>
<comment type="similarity">
    <text evidence="3">Belongs to the HAD-like hydrolase superfamily. CbbY/CbbZ/Gph/YieH family.</text>
</comment>
<dbReference type="GO" id="GO:0005829">
    <property type="term" value="C:cytosol"/>
    <property type="evidence" value="ECO:0007669"/>
    <property type="project" value="TreeGrafter"/>
</dbReference>
<dbReference type="OrthoDB" id="9793014at2"/>
<evidence type="ECO:0000313" key="6">
    <source>
        <dbReference type="Proteomes" id="UP000078263"/>
    </source>
</evidence>
<keyword evidence="6" id="KW-1185">Reference proteome</keyword>
<dbReference type="GO" id="GO:0008967">
    <property type="term" value="F:phosphoglycolate phosphatase activity"/>
    <property type="evidence" value="ECO:0007669"/>
    <property type="project" value="UniProtKB-EC"/>
</dbReference>
<sequence>MNSIPFSAIGFDLDGTLLDTFRDLGAAVNHALVLGGFDAVSVESSKDLIGGGAKVMLARAVDAQGGLPEDEFKRLYKAMLAYYADHNAVHTEPYPGVREGLAQLARQGVAMAVVTNKFEAFARQILTQLDLIDQFQAVIGGDSMGKGPDGQFLAKPHPAPVLAARAALGGGTFAFLGDSSFDVRAAKAAGVPVIAAAYGYCDVPPHELGADGVIDSFGALIPALQKLVPAS</sequence>
<comment type="pathway">
    <text evidence="2">Organic acid metabolism; glycolate biosynthesis; glycolate from 2-phosphoglycolate: step 1/1.</text>
</comment>
<dbReference type="InterPro" id="IPR036412">
    <property type="entry name" value="HAD-like_sf"/>
</dbReference>
<dbReference type="PANTHER" id="PTHR43434">
    <property type="entry name" value="PHOSPHOGLYCOLATE PHOSPHATASE"/>
    <property type="match status" value="1"/>
</dbReference>
<dbReference type="Pfam" id="PF13419">
    <property type="entry name" value="HAD_2"/>
    <property type="match status" value="1"/>
</dbReference>
<dbReference type="Proteomes" id="UP000078263">
    <property type="component" value="Chromosome"/>
</dbReference>
<dbReference type="EC" id="3.1.3.18" evidence="4"/>
<evidence type="ECO:0000256" key="4">
    <source>
        <dbReference type="ARBA" id="ARBA00013078"/>
    </source>
</evidence>
<dbReference type="Gene3D" id="1.10.150.240">
    <property type="entry name" value="Putative phosphatase, domain 2"/>
    <property type="match status" value="1"/>
</dbReference>
<dbReference type="SFLD" id="SFLDS00003">
    <property type="entry name" value="Haloacid_Dehalogenase"/>
    <property type="match status" value="1"/>
</dbReference>
<gene>
    <name evidence="5" type="ORF">A9D12_00530</name>
</gene>
<dbReference type="InterPro" id="IPR023198">
    <property type="entry name" value="PGP-like_dom2"/>
</dbReference>
<dbReference type="SUPFAM" id="SSF56784">
    <property type="entry name" value="HAD-like"/>
    <property type="match status" value="1"/>
</dbReference>
<dbReference type="RefSeq" id="WP_068348624.1">
    <property type="nucleotide sequence ID" value="NZ_CP016033.1"/>
</dbReference>
<proteinExistence type="inferred from homology"/>
<dbReference type="InterPro" id="IPR023214">
    <property type="entry name" value="HAD_sf"/>
</dbReference>
<organism evidence="5 6">
    <name type="scientific">Erythrobacter neustonensis</name>
    <dbReference type="NCBI Taxonomy" id="1112"/>
    <lineage>
        <taxon>Bacteria</taxon>
        <taxon>Pseudomonadati</taxon>
        <taxon>Pseudomonadota</taxon>
        <taxon>Alphaproteobacteria</taxon>
        <taxon>Sphingomonadales</taxon>
        <taxon>Erythrobacteraceae</taxon>
        <taxon>Erythrobacter/Porphyrobacter group</taxon>
        <taxon>Erythrobacter</taxon>
    </lineage>
</organism>
<dbReference type="Gene3D" id="3.40.50.1000">
    <property type="entry name" value="HAD superfamily/HAD-like"/>
    <property type="match status" value="1"/>
</dbReference>
<dbReference type="PANTHER" id="PTHR43434:SF1">
    <property type="entry name" value="PHOSPHOGLYCOLATE PHOSPHATASE"/>
    <property type="match status" value="1"/>
</dbReference>
<evidence type="ECO:0000313" key="5">
    <source>
        <dbReference type="EMBL" id="ANK11685.1"/>
    </source>
</evidence>
<comment type="catalytic activity">
    <reaction evidence="1">
        <text>2-phosphoglycolate + H2O = glycolate + phosphate</text>
        <dbReference type="Rhea" id="RHEA:14369"/>
        <dbReference type="ChEBI" id="CHEBI:15377"/>
        <dbReference type="ChEBI" id="CHEBI:29805"/>
        <dbReference type="ChEBI" id="CHEBI:43474"/>
        <dbReference type="ChEBI" id="CHEBI:58033"/>
        <dbReference type="EC" id="3.1.3.18"/>
    </reaction>
</comment>
<evidence type="ECO:0000256" key="2">
    <source>
        <dbReference type="ARBA" id="ARBA00004818"/>
    </source>
</evidence>
<protein>
    <recommendedName>
        <fullName evidence="4">phosphoglycolate phosphatase</fullName>
        <ecNumber evidence="4">3.1.3.18</ecNumber>
    </recommendedName>
</protein>
<dbReference type="EMBL" id="CP016033">
    <property type="protein sequence ID" value="ANK11685.1"/>
    <property type="molecule type" value="Genomic_DNA"/>
</dbReference>
<dbReference type="STRING" id="1112.A9D12_00530"/>
<reference evidence="5 6" key="1">
    <citation type="submission" date="2016-05" db="EMBL/GenBank/DDBJ databases">
        <title>Compelete Genome Sequence of Bacteriochlorophyll-Synthesizing Bacterium Porphyrobacter neustonensis DSM 9434.</title>
        <authorList>
            <person name="Shi X.-L."/>
            <person name="Wu Y.-H."/>
            <person name="Cheng H."/>
            <person name="Xu L."/>
            <person name="Zhang X.-Q."/>
            <person name="Wang C.-S."/>
            <person name="Xu X.-W."/>
        </authorList>
    </citation>
    <scope>NUCLEOTIDE SEQUENCE [LARGE SCALE GENOMIC DNA]</scope>
    <source>
        <strain evidence="5 6">DSM 9434</strain>
    </source>
</reference>
<dbReference type="SFLD" id="SFLDG01129">
    <property type="entry name" value="C1.5:_HAD__Beta-PGM__Phosphata"/>
    <property type="match status" value="1"/>
</dbReference>
<accession>A0A192D0K9</accession>
<dbReference type="InterPro" id="IPR050155">
    <property type="entry name" value="HAD-like_hydrolase_sf"/>
</dbReference>
<dbReference type="GO" id="GO:0006281">
    <property type="term" value="P:DNA repair"/>
    <property type="evidence" value="ECO:0007669"/>
    <property type="project" value="TreeGrafter"/>
</dbReference>
<evidence type="ECO:0000256" key="3">
    <source>
        <dbReference type="ARBA" id="ARBA00006171"/>
    </source>
</evidence>
<dbReference type="AlphaFoldDB" id="A0A192D0K9"/>